<evidence type="ECO:0000313" key="1">
    <source>
        <dbReference type="EMBL" id="CAF4794095.1"/>
    </source>
</evidence>
<dbReference type="AlphaFoldDB" id="A0A821NU06"/>
<name>A0A821NU06_9BILA</name>
<protein>
    <submittedName>
        <fullName evidence="1">Uncharacterized protein</fullName>
    </submittedName>
</protein>
<reference evidence="1" key="1">
    <citation type="submission" date="2021-02" db="EMBL/GenBank/DDBJ databases">
        <authorList>
            <person name="Nowell W R."/>
        </authorList>
    </citation>
    <scope>NUCLEOTIDE SEQUENCE</scope>
</reference>
<gene>
    <name evidence="1" type="ORF">TOA249_LOCUS22929</name>
</gene>
<dbReference type="EMBL" id="CAJOBS010002140">
    <property type="protein sequence ID" value="CAF4794095.1"/>
    <property type="molecule type" value="Genomic_DNA"/>
</dbReference>
<dbReference type="Proteomes" id="UP000663838">
    <property type="component" value="Unassembled WGS sequence"/>
</dbReference>
<sequence>YIQNDPISDNENVEIDAIENDHMKSKKASKSTSGQFFHMFKCLRCIDLLDAMAKDYGDCPRKILRIIFTYKLKKCILPLGKAPPTQEQFTTFIGTQKLSFDFQQS</sequence>
<accession>A0A821NU06</accession>
<comment type="caution">
    <text evidence="1">The sequence shown here is derived from an EMBL/GenBank/DDBJ whole genome shotgun (WGS) entry which is preliminary data.</text>
</comment>
<proteinExistence type="predicted"/>
<organism evidence="1 2">
    <name type="scientific">Rotaria socialis</name>
    <dbReference type="NCBI Taxonomy" id="392032"/>
    <lineage>
        <taxon>Eukaryota</taxon>
        <taxon>Metazoa</taxon>
        <taxon>Spiralia</taxon>
        <taxon>Gnathifera</taxon>
        <taxon>Rotifera</taxon>
        <taxon>Eurotatoria</taxon>
        <taxon>Bdelloidea</taxon>
        <taxon>Philodinida</taxon>
        <taxon>Philodinidae</taxon>
        <taxon>Rotaria</taxon>
    </lineage>
</organism>
<feature type="non-terminal residue" evidence="1">
    <location>
        <position position="1"/>
    </location>
</feature>
<evidence type="ECO:0000313" key="2">
    <source>
        <dbReference type="Proteomes" id="UP000663838"/>
    </source>
</evidence>